<dbReference type="PANTHER" id="PTHR12901:SF10">
    <property type="entry name" value="COENZYME Q-BINDING PROTEIN COQ10, MITOCHONDRIAL"/>
    <property type="match status" value="1"/>
</dbReference>
<proteinExistence type="inferred from homology"/>
<protein>
    <recommendedName>
        <fullName evidence="5">Coenzyme Q-binding protein COQ10 START domain-containing protein</fullName>
    </recommendedName>
</protein>
<dbReference type="GO" id="GO:0045333">
    <property type="term" value="P:cellular respiration"/>
    <property type="evidence" value="ECO:0007669"/>
    <property type="project" value="InterPro"/>
</dbReference>
<evidence type="ECO:0000256" key="2">
    <source>
        <dbReference type="ARBA" id="ARBA00011814"/>
    </source>
</evidence>
<comment type="similarity">
    <text evidence="1">Belongs to the COQ10 family.</text>
</comment>
<dbReference type="Pfam" id="PF03364">
    <property type="entry name" value="Polyketide_cyc"/>
    <property type="match status" value="1"/>
</dbReference>
<comment type="function">
    <text evidence="3">Required for the function of coenzyme Q in the respiratory chain. May serve as a chaperone or may be involved in the transport of Q6 from its site of synthesis to the catalytic sites of the respiratory complexes.</text>
</comment>
<evidence type="ECO:0000256" key="1">
    <source>
        <dbReference type="ARBA" id="ARBA00006885"/>
    </source>
</evidence>
<dbReference type="InterPro" id="IPR005031">
    <property type="entry name" value="COQ10_START"/>
</dbReference>
<comment type="subunit">
    <text evidence="2">Interacts with coenzyme Q.</text>
</comment>
<name>A0A9Q5I4V1_SANBA</name>
<dbReference type="InterPro" id="IPR044996">
    <property type="entry name" value="COQ10-like"/>
</dbReference>
<dbReference type="GO" id="GO:0005739">
    <property type="term" value="C:mitochondrion"/>
    <property type="evidence" value="ECO:0007669"/>
    <property type="project" value="TreeGrafter"/>
</dbReference>
<dbReference type="InterPro" id="IPR023393">
    <property type="entry name" value="START-like_dom_sf"/>
</dbReference>
<gene>
    <name evidence="6" type="ORF">A7U60_g1554</name>
</gene>
<dbReference type="Proteomes" id="UP000757232">
    <property type="component" value="Unassembled WGS sequence"/>
</dbReference>
<dbReference type="PANTHER" id="PTHR12901">
    <property type="entry name" value="SPERM PROTEIN HOMOLOG"/>
    <property type="match status" value="1"/>
</dbReference>
<reference evidence="6" key="1">
    <citation type="submission" date="2016-06" db="EMBL/GenBank/DDBJ databases">
        <title>Draft Genome sequence of the fungus Inonotus baumii.</title>
        <authorList>
            <person name="Zhu H."/>
            <person name="Lin W."/>
        </authorList>
    </citation>
    <scope>NUCLEOTIDE SEQUENCE</scope>
    <source>
        <strain evidence="6">821</strain>
    </source>
</reference>
<evidence type="ECO:0000256" key="4">
    <source>
        <dbReference type="SAM" id="MobiDB-lite"/>
    </source>
</evidence>
<dbReference type="CDD" id="cd07813">
    <property type="entry name" value="COQ10p_like"/>
    <property type="match status" value="1"/>
</dbReference>
<evidence type="ECO:0000313" key="6">
    <source>
        <dbReference type="EMBL" id="OCB91207.1"/>
    </source>
</evidence>
<dbReference type="GO" id="GO:0048039">
    <property type="term" value="F:ubiquinone binding"/>
    <property type="evidence" value="ECO:0007669"/>
    <property type="project" value="InterPro"/>
</dbReference>
<organism evidence="6 7">
    <name type="scientific">Sanghuangporus baumii</name>
    <name type="common">Phellinus baumii</name>
    <dbReference type="NCBI Taxonomy" id="108892"/>
    <lineage>
        <taxon>Eukaryota</taxon>
        <taxon>Fungi</taxon>
        <taxon>Dikarya</taxon>
        <taxon>Basidiomycota</taxon>
        <taxon>Agaricomycotina</taxon>
        <taxon>Agaricomycetes</taxon>
        <taxon>Hymenochaetales</taxon>
        <taxon>Hymenochaetaceae</taxon>
        <taxon>Sanghuangporus</taxon>
    </lineage>
</organism>
<feature type="region of interest" description="Disordered" evidence="4">
    <location>
        <begin position="186"/>
        <end position="207"/>
    </location>
</feature>
<feature type="domain" description="Coenzyme Q-binding protein COQ10 START" evidence="5">
    <location>
        <begin position="87"/>
        <end position="264"/>
    </location>
</feature>
<keyword evidence="7" id="KW-1185">Reference proteome</keyword>
<evidence type="ECO:0000259" key="5">
    <source>
        <dbReference type="Pfam" id="PF03364"/>
    </source>
</evidence>
<dbReference type="Gene3D" id="3.30.530.20">
    <property type="match status" value="1"/>
</dbReference>
<accession>A0A9Q5I4V1</accession>
<dbReference type="AlphaFoldDB" id="A0A9Q5I4V1"/>
<dbReference type="OrthoDB" id="292693at2759"/>
<sequence length="276" mass="30417">MGSTSAAIPAIVSQLLFTRDARLTSMKLHSGLLPRRPLASSSALQHNKSLHAFRRTVFQIPQLASLFPSSGLGAKGREQRYSKRKILPYSQKQLYRIIADVDNYQHFLPYCTESKVLTKWRVKADPDQRVVKQEARLTVGFLAFKESYVSEVTCRPYHSVEAIASSGTPLFRKLVTTWCFQPADPSSPHPVKTGVPKDKAGSSTSQPLETAAHADLVTPDHPSSPNGPTLLSIDLVFAFANPVYAAASAAFFRDVSSMMVEAFEKRCMEVYGPGTK</sequence>
<dbReference type="SUPFAM" id="SSF55961">
    <property type="entry name" value="Bet v1-like"/>
    <property type="match status" value="1"/>
</dbReference>
<evidence type="ECO:0000256" key="3">
    <source>
        <dbReference type="ARBA" id="ARBA00024947"/>
    </source>
</evidence>
<evidence type="ECO:0000313" key="7">
    <source>
        <dbReference type="Proteomes" id="UP000757232"/>
    </source>
</evidence>
<comment type="caution">
    <text evidence="6">The sequence shown here is derived from an EMBL/GenBank/DDBJ whole genome shotgun (WGS) entry which is preliminary data.</text>
</comment>
<dbReference type="EMBL" id="LNZH02000101">
    <property type="protein sequence ID" value="OCB91207.1"/>
    <property type="molecule type" value="Genomic_DNA"/>
</dbReference>